<evidence type="ECO:0000259" key="1">
    <source>
        <dbReference type="Pfam" id="PF00535"/>
    </source>
</evidence>
<organism evidence="2 3">
    <name type="scientific">Blautia obeum</name>
    <dbReference type="NCBI Taxonomy" id="40520"/>
    <lineage>
        <taxon>Bacteria</taxon>
        <taxon>Bacillati</taxon>
        <taxon>Bacillota</taxon>
        <taxon>Clostridia</taxon>
        <taxon>Lachnospirales</taxon>
        <taxon>Lachnospiraceae</taxon>
        <taxon>Blautia</taxon>
    </lineage>
</organism>
<reference evidence="2 3" key="1">
    <citation type="journal article" date="2019" name="Science, e1252229">
        <title>Invertible promoters mediate bacterial phase variation, antibiotic resistance, and host adaptation in the gut.</title>
        <authorList>
            <person name="Jiang X."/>
            <person name="Hall A.B."/>
            <person name="Arthur T.D."/>
            <person name="Plichta D.R."/>
            <person name="Covington C.T."/>
            <person name="Poyet M."/>
            <person name="Crothers J."/>
            <person name="Moses P.L."/>
            <person name="Tolonen A.C."/>
            <person name="Vlamakis H."/>
            <person name="Alm E.J."/>
            <person name="Xavier R.J."/>
        </authorList>
    </citation>
    <scope>NUCLEOTIDE SEQUENCE [LARGE SCALE GENOMIC DNA]</scope>
    <source>
        <strain evidence="3">af_0058</strain>
    </source>
</reference>
<sequence>MDKPKIHILLSTYNGEKYLKAQLDSIFEQTYKNFVLFIRDDGSSDHTVEIIQNYRKQNDFIASRIRFVKGKNVGWQRSFWLLLEQSKGAKYYAFCDQDDVWLPQKLEAAIDMLEKEDNIKPILYYANYSYCDEKLNMLHEALKPKMPLTFRNVMLYTPAFGFAIVINESLRHKALETSDKTGLAHDGWVQKIAAALGIIIFDEKSRALYRRHGNAVTAGNAGIGASISYWIRNEILGDKMKQELHYPLDRFLQEYGTQMNERDRRLLTVFAGKTKNPVRWVKRLCYPKRLRPSIGGELALRVGFLLNRY</sequence>
<keyword evidence="2" id="KW-0808">Transferase</keyword>
<proteinExistence type="predicted"/>
<name>A0A4Q5GF27_9FIRM</name>
<dbReference type="InterPro" id="IPR001173">
    <property type="entry name" value="Glyco_trans_2-like"/>
</dbReference>
<dbReference type="CDD" id="cd04196">
    <property type="entry name" value="GT_2_like_d"/>
    <property type="match status" value="1"/>
</dbReference>
<evidence type="ECO:0000313" key="3">
    <source>
        <dbReference type="Proteomes" id="UP000293506"/>
    </source>
</evidence>
<feature type="domain" description="Glycosyltransferase 2-like" evidence="1">
    <location>
        <begin position="8"/>
        <end position="139"/>
    </location>
</feature>
<dbReference type="PANTHER" id="PTHR22916:SF3">
    <property type="entry name" value="UDP-GLCNAC:BETAGAL BETA-1,3-N-ACETYLGLUCOSAMINYLTRANSFERASE-LIKE PROTEIN 1"/>
    <property type="match status" value="1"/>
</dbReference>
<dbReference type="AlphaFoldDB" id="A0A4Q5GF27"/>
<dbReference type="GO" id="GO:0016758">
    <property type="term" value="F:hexosyltransferase activity"/>
    <property type="evidence" value="ECO:0007669"/>
    <property type="project" value="UniProtKB-ARBA"/>
</dbReference>
<accession>A0A4Q5GF27</accession>
<dbReference type="SUPFAM" id="SSF53448">
    <property type="entry name" value="Nucleotide-diphospho-sugar transferases"/>
    <property type="match status" value="1"/>
</dbReference>
<protein>
    <submittedName>
        <fullName evidence="2">Glycosyltransferase family 2 protein</fullName>
    </submittedName>
</protein>
<dbReference type="PANTHER" id="PTHR22916">
    <property type="entry name" value="GLYCOSYLTRANSFERASE"/>
    <property type="match status" value="1"/>
</dbReference>
<evidence type="ECO:0000313" key="2">
    <source>
        <dbReference type="EMBL" id="RYT66639.1"/>
    </source>
</evidence>
<dbReference type="Proteomes" id="UP000293506">
    <property type="component" value="Unassembled WGS sequence"/>
</dbReference>
<dbReference type="InterPro" id="IPR029044">
    <property type="entry name" value="Nucleotide-diphossugar_trans"/>
</dbReference>
<gene>
    <name evidence="2" type="ORF">EAI82_08755</name>
</gene>
<comment type="caution">
    <text evidence="2">The sequence shown here is derived from an EMBL/GenBank/DDBJ whole genome shotgun (WGS) entry which is preliminary data.</text>
</comment>
<dbReference type="RefSeq" id="WP_129795841.1">
    <property type="nucleotide sequence ID" value="NZ_RCXQ01000007.1"/>
</dbReference>
<dbReference type="EMBL" id="RCXQ01000007">
    <property type="protein sequence ID" value="RYT66639.1"/>
    <property type="molecule type" value="Genomic_DNA"/>
</dbReference>
<dbReference type="Gene3D" id="3.90.550.10">
    <property type="entry name" value="Spore Coat Polysaccharide Biosynthesis Protein SpsA, Chain A"/>
    <property type="match status" value="1"/>
</dbReference>
<dbReference type="Pfam" id="PF00535">
    <property type="entry name" value="Glycos_transf_2"/>
    <property type="match status" value="1"/>
</dbReference>